<reference evidence="3 4" key="1">
    <citation type="journal article" date="2016" name="Genome Announc.">
        <title>Genome Sequence of Madurella mycetomatis mm55, Isolated from a Human Mycetoma Case in Sudan.</title>
        <authorList>
            <person name="Smit S."/>
            <person name="Derks M.F."/>
            <person name="Bervoets S."/>
            <person name="Fahal A."/>
            <person name="van Leeuwen W."/>
            <person name="van Belkum A."/>
            <person name="van de Sande W.W."/>
        </authorList>
    </citation>
    <scope>NUCLEOTIDE SEQUENCE [LARGE SCALE GENOMIC DNA]</scope>
    <source>
        <strain evidence="4">mm55</strain>
    </source>
</reference>
<dbReference type="STRING" id="100816.A0A175VYY4"/>
<feature type="region of interest" description="Disordered" evidence="1">
    <location>
        <begin position="239"/>
        <end position="328"/>
    </location>
</feature>
<dbReference type="EMBL" id="LCTW02000207">
    <property type="protein sequence ID" value="KXX76505.1"/>
    <property type="molecule type" value="Genomic_DNA"/>
</dbReference>
<evidence type="ECO:0000256" key="1">
    <source>
        <dbReference type="SAM" id="MobiDB-lite"/>
    </source>
</evidence>
<proteinExistence type="predicted"/>
<feature type="region of interest" description="Disordered" evidence="1">
    <location>
        <begin position="340"/>
        <end position="403"/>
    </location>
</feature>
<evidence type="ECO:0000313" key="3">
    <source>
        <dbReference type="EMBL" id="KXX76505.1"/>
    </source>
</evidence>
<keyword evidence="2" id="KW-0472">Membrane</keyword>
<organism evidence="3 4">
    <name type="scientific">Madurella mycetomatis</name>
    <dbReference type="NCBI Taxonomy" id="100816"/>
    <lineage>
        <taxon>Eukaryota</taxon>
        <taxon>Fungi</taxon>
        <taxon>Dikarya</taxon>
        <taxon>Ascomycota</taxon>
        <taxon>Pezizomycotina</taxon>
        <taxon>Sordariomycetes</taxon>
        <taxon>Sordariomycetidae</taxon>
        <taxon>Sordariales</taxon>
        <taxon>Sordariales incertae sedis</taxon>
        <taxon>Madurella</taxon>
    </lineage>
</organism>
<sequence length="403" mass="41662">MSASSRSRLARYYRLDITQYPPGSPWTNGKEFALRVRIHVTISDPLASAAVVQIINKNPATAACCHIGSRCESPCAESRYQCDITTTITTSGTATTSISPACCARTCTDTSMFKCEDSFGGGCCSYGSSCASGGGCISTLSPSGSPLLTPVPVNCTTGQISCPSSVGGGCCADTQSCTLISNSPHCAEITEAPTGSGVSVVDPGLDPGSKAGIAVGVVVGSGLILGAATWWCLRRRKERRRSEAGSNSHRPRPTGVIGRVVGGGVEMTDATSDVMSRSGRLAGGTQDYFGPEPAMGPYSETYTTSPVTTPGLERERGGVPVQPHEPGDIAVPVEIDSRLTGRSDIRRAPTTSTSAAAASVSRVSDGDTERYELYGSGPDQVSPYLSSSPYAGGLPSLPDEHPR</sequence>
<accession>A0A175VYY4</accession>
<feature type="transmembrane region" description="Helical" evidence="2">
    <location>
        <begin position="211"/>
        <end position="233"/>
    </location>
</feature>
<keyword evidence="2" id="KW-0812">Transmembrane</keyword>
<comment type="caution">
    <text evidence="3">The sequence shown here is derived from an EMBL/GenBank/DDBJ whole genome shotgun (WGS) entry which is preliminary data.</text>
</comment>
<evidence type="ECO:0000256" key="2">
    <source>
        <dbReference type="SAM" id="Phobius"/>
    </source>
</evidence>
<feature type="compositionally biased region" description="Low complexity" evidence="1">
    <location>
        <begin position="348"/>
        <end position="363"/>
    </location>
</feature>
<protein>
    <submittedName>
        <fullName evidence="3">Variant-specific surface protein VSP4A1</fullName>
    </submittedName>
</protein>
<dbReference type="OrthoDB" id="4499262at2759"/>
<gene>
    <name evidence="3" type="ORF">MMYC01_208088</name>
</gene>
<keyword evidence="4" id="KW-1185">Reference proteome</keyword>
<dbReference type="AlphaFoldDB" id="A0A175VYY4"/>
<dbReference type="VEuPathDB" id="FungiDB:MMYC01_208088"/>
<name>A0A175VYY4_9PEZI</name>
<keyword evidence="2" id="KW-1133">Transmembrane helix</keyword>
<dbReference type="Proteomes" id="UP000078237">
    <property type="component" value="Unassembled WGS sequence"/>
</dbReference>
<evidence type="ECO:0000313" key="4">
    <source>
        <dbReference type="Proteomes" id="UP000078237"/>
    </source>
</evidence>